<dbReference type="RefSeq" id="WP_107548285.1">
    <property type="nucleotide sequence ID" value="NZ_CACRUO010000031.1"/>
</dbReference>
<reference evidence="2" key="1">
    <citation type="submission" date="2019-11" db="EMBL/GenBank/DDBJ databases">
        <authorList>
            <person name="Feng L."/>
        </authorList>
    </citation>
    <scope>NUCLEOTIDE SEQUENCE</scope>
    <source>
        <strain evidence="2">SsimulansLFYP27</strain>
    </source>
</reference>
<dbReference type="Gene3D" id="3.40.50.1820">
    <property type="entry name" value="alpha/beta hydrolase"/>
    <property type="match status" value="1"/>
</dbReference>
<dbReference type="Pfam" id="PF07859">
    <property type="entry name" value="Abhydrolase_3"/>
    <property type="match status" value="1"/>
</dbReference>
<dbReference type="InterPro" id="IPR029058">
    <property type="entry name" value="AB_hydrolase_fold"/>
</dbReference>
<keyword evidence="2" id="KW-0378">Hydrolase</keyword>
<protein>
    <submittedName>
        <fullName evidence="2">Alpha/beta hydrolase fold protein</fullName>
    </submittedName>
</protein>
<dbReference type="PANTHER" id="PTHR23024:SF24">
    <property type="entry name" value="ALPHA_BETA HYDROLASE FOLD-3 DOMAIN-CONTAINING PROTEIN"/>
    <property type="match status" value="1"/>
</dbReference>
<dbReference type="EMBL" id="CACRUO010000031">
    <property type="protein sequence ID" value="VYU06493.1"/>
    <property type="molecule type" value="Genomic_DNA"/>
</dbReference>
<name>A0A6N3C0M2_STASI</name>
<dbReference type="SUPFAM" id="SSF53474">
    <property type="entry name" value="alpha/beta-Hydrolases"/>
    <property type="match status" value="1"/>
</dbReference>
<evidence type="ECO:0000313" key="2">
    <source>
        <dbReference type="EMBL" id="VYU06493.1"/>
    </source>
</evidence>
<sequence length="276" mass="31474">MILIDTQTNTIQTPDNFQLHIRTHLSQQPKGIIIYYHGGGLIAGSPHDLSDEAIQILTQHFHLVEAPYRLAPESNIGTILNDAFLVFDNINKIYPDLPLFTFGRSSGGYLALQIASQRTVKGVIDFYGYAKVDLPEFKLPHSEFQKKTAHLNSAMIDMMIQSQPITEGPIQFRYPLYLYTRGIGQWYEFVGIQDAEKTELNLSARALKQLPPVFIAHASRDIDVPFSESERLKQYIPNSTLITLDSDEHDFDRSFNSNIKTIYQQAEQFLHQCLEI</sequence>
<dbReference type="AlphaFoldDB" id="A0A6N3C0M2"/>
<accession>A0A6N3C0M2</accession>
<dbReference type="InterPro" id="IPR050466">
    <property type="entry name" value="Carboxylest/Gibb_receptor"/>
</dbReference>
<dbReference type="GO" id="GO:0016787">
    <property type="term" value="F:hydrolase activity"/>
    <property type="evidence" value="ECO:0007669"/>
    <property type="project" value="UniProtKB-KW"/>
</dbReference>
<dbReference type="PANTHER" id="PTHR23024">
    <property type="entry name" value="ARYLACETAMIDE DEACETYLASE"/>
    <property type="match status" value="1"/>
</dbReference>
<organism evidence="2">
    <name type="scientific">Staphylococcus simulans</name>
    <dbReference type="NCBI Taxonomy" id="1286"/>
    <lineage>
        <taxon>Bacteria</taxon>
        <taxon>Bacillati</taxon>
        <taxon>Bacillota</taxon>
        <taxon>Bacilli</taxon>
        <taxon>Bacillales</taxon>
        <taxon>Staphylococcaceae</taxon>
        <taxon>Staphylococcus</taxon>
    </lineage>
</organism>
<feature type="domain" description="Alpha/beta hydrolase fold-3" evidence="1">
    <location>
        <begin position="33"/>
        <end position="223"/>
    </location>
</feature>
<gene>
    <name evidence="2" type="ORF">SSLFYP27_01333</name>
</gene>
<evidence type="ECO:0000259" key="1">
    <source>
        <dbReference type="Pfam" id="PF07859"/>
    </source>
</evidence>
<dbReference type="InterPro" id="IPR013094">
    <property type="entry name" value="AB_hydrolase_3"/>
</dbReference>
<proteinExistence type="predicted"/>